<dbReference type="EMBL" id="AMQN01016496">
    <property type="status" value="NOT_ANNOTATED_CDS"/>
    <property type="molecule type" value="Genomic_DNA"/>
</dbReference>
<reference evidence="3" key="1">
    <citation type="submission" date="2012-12" db="EMBL/GenBank/DDBJ databases">
        <authorList>
            <person name="Hellsten U."/>
            <person name="Grimwood J."/>
            <person name="Chapman J.A."/>
            <person name="Shapiro H."/>
            <person name="Aerts A."/>
            <person name="Otillar R.P."/>
            <person name="Terry A.Y."/>
            <person name="Boore J.L."/>
            <person name="Simakov O."/>
            <person name="Marletaz F."/>
            <person name="Cho S.-J."/>
            <person name="Edsinger-Gonzales E."/>
            <person name="Havlak P."/>
            <person name="Kuo D.-H."/>
            <person name="Larsson T."/>
            <person name="Lv J."/>
            <person name="Arendt D."/>
            <person name="Savage R."/>
            <person name="Osoegawa K."/>
            <person name="de Jong P."/>
            <person name="Lindberg D.R."/>
            <person name="Seaver E.C."/>
            <person name="Weisblat D.A."/>
            <person name="Putnam N.H."/>
            <person name="Grigoriev I.V."/>
            <person name="Rokhsar D.S."/>
        </authorList>
    </citation>
    <scope>NUCLEOTIDE SEQUENCE</scope>
    <source>
        <strain evidence="3">I ESC-2004</strain>
    </source>
</reference>
<organism evidence="1">
    <name type="scientific">Capitella teleta</name>
    <name type="common">Polychaete worm</name>
    <dbReference type="NCBI Taxonomy" id="283909"/>
    <lineage>
        <taxon>Eukaryota</taxon>
        <taxon>Metazoa</taxon>
        <taxon>Spiralia</taxon>
        <taxon>Lophotrochozoa</taxon>
        <taxon>Annelida</taxon>
        <taxon>Polychaeta</taxon>
        <taxon>Sedentaria</taxon>
        <taxon>Scolecida</taxon>
        <taxon>Capitellidae</taxon>
        <taxon>Capitella</taxon>
    </lineage>
</organism>
<dbReference type="Proteomes" id="UP000014760">
    <property type="component" value="Unassembled WGS sequence"/>
</dbReference>
<dbReference type="EMBL" id="KB292128">
    <property type="protein sequence ID" value="ELU18096.1"/>
    <property type="molecule type" value="Genomic_DNA"/>
</dbReference>
<reference evidence="2" key="3">
    <citation type="submission" date="2015-06" db="UniProtKB">
        <authorList>
            <consortium name="EnsemblMetazoa"/>
        </authorList>
    </citation>
    <scope>IDENTIFICATION</scope>
</reference>
<dbReference type="STRING" id="283909.R7VLA8"/>
<sequence>GFVVFYDFVTGMDMSVQSVRLIVGLYNNIAQYGEPTVLPTVYCEGNQSYMGMQHTNSAVIGAKQPVPRCPPQQDLNLVVELQTSGPGGRLSTRAWGILPLFDPMSRLISGRWRVLLKMPPIRPNISQHELHALPQFNVATVIDVCLRARLPSVLEWPALQLEVFIRLVNVRDADVQSMTNLTGQNTHLYQYPPQVSKSL</sequence>
<dbReference type="AlphaFoldDB" id="R7VLA8"/>
<evidence type="ECO:0000313" key="1">
    <source>
        <dbReference type="EMBL" id="ELU18096.1"/>
    </source>
</evidence>
<evidence type="ECO:0000313" key="2">
    <source>
        <dbReference type="EnsemblMetazoa" id="CapteP37572"/>
    </source>
</evidence>
<gene>
    <name evidence="1" type="ORF">CAPTEDRAFT_37572</name>
</gene>
<dbReference type="HOGENOM" id="CLU_1375241_0_0_1"/>
<dbReference type="PANTHER" id="PTHR33820:SF2">
    <property type="entry name" value="COILED-COIL DOMAIN-CONTAINING PROTEIN 17"/>
    <property type="match status" value="1"/>
</dbReference>
<accession>R7VLA8</accession>
<protein>
    <submittedName>
        <fullName evidence="1 2">Uncharacterized protein</fullName>
    </submittedName>
</protein>
<dbReference type="PANTHER" id="PTHR33820">
    <property type="entry name" value="COILED-COIL DOMAIN-CONTAINING PROTEIN 17"/>
    <property type="match status" value="1"/>
</dbReference>
<feature type="non-terminal residue" evidence="1">
    <location>
        <position position="199"/>
    </location>
</feature>
<dbReference type="OrthoDB" id="289416at2759"/>
<name>R7VLA8_CAPTE</name>
<reference evidence="1 3" key="2">
    <citation type="journal article" date="2013" name="Nature">
        <title>Insights into bilaterian evolution from three spiralian genomes.</title>
        <authorList>
            <person name="Simakov O."/>
            <person name="Marletaz F."/>
            <person name="Cho S.J."/>
            <person name="Edsinger-Gonzales E."/>
            <person name="Havlak P."/>
            <person name="Hellsten U."/>
            <person name="Kuo D.H."/>
            <person name="Larsson T."/>
            <person name="Lv J."/>
            <person name="Arendt D."/>
            <person name="Savage R."/>
            <person name="Osoegawa K."/>
            <person name="de Jong P."/>
            <person name="Grimwood J."/>
            <person name="Chapman J.A."/>
            <person name="Shapiro H."/>
            <person name="Aerts A."/>
            <person name="Otillar R.P."/>
            <person name="Terry A.Y."/>
            <person name="Boore J.L."/>
            <person name="Grigoriev I.V."/>
            <person name="Lindberg D.R."/>
            <person name="Seaver E.C."/>
            <person name="Weisblat D.A."/>
            <person name="Putnam N.H."/>
            <person name="Rokhsar D.S."/>
        </authorList>
    </citation>
    <scope>NUCLEOTIDE SEQUENCE</scope>
    <source>
        <strain evidence="1 3">I ESC-2004</strain>
    </source>
</reference>
<proteinExistence type="predicted"/>
<evidence type="ECO:0000313" key="3">
    <source>
        <dbReference type="Proteomes" id="UP000014760"/>
    </source>
</evidence>
<keyword evidence="3" id="KW-1185">Reference proteome</keyword>
<dbReference type="EnsemblMetazoa" id="CapteT37572">
    <property type="protein sequence ID" value="CapteP37572"/>
    <property type="gene ID" value="CapteG37572"/>
</dbReference>
<feature type="non-terminal residue" evidence="1">
    <location>
        <position position="1"/>
    </location>
</feature>
<dbReference type="InterPro" id="IPR038800">
    <property type="entry name" value="CCDC17"/>
</dbReference>